<proteinExistence type="predicted"/>
<sequence length="236" mass="27817">MSTSGRRNEDRDKYDRRREDERGSRGRRAYRPVVCYNCDEEGHYANQCPQRDRRVSRPSTSTDSRRSRSPRHDFGRRPPPQGDSELRVRVTELSKGVAMIKEHFDEARARKEEKARRKWEKEQLKEEAKRREEEEERQKAEEAARREAKRKKREEKARKEAITRAEIKKDVTLHAAKMIGEMKDDWLHEWKTSLLPVITRGAKDVKGKKVVEFVSDDDGGSDYNSEESETSVTQEL</sequence>
<feature type="compositionally biased region" description="Basic and acidic residues" evidence="2">
    <location>
        <begin position="108"/>
        <end position="146"/>
    </location>
</feature>
<feature type="region of interest" description="Disordered" evidence="2">
    <location>
        <begin position="108"/>
        <end position="161"/>
    </location>
</feature>
<protein>
    <recommendedName>
        <fullName evidence="3">CCHC-type domain-containing protein</fullName>
    </recommendedName>
</protein>
<gene>
    <name evidence="4" type="ORF">CBR_g28519</name>
</gene>
<dbReference type="InterPro" id="IPR001878">
    <property type="entry name" value="Znf_CCHC"/>
</dbReference>
<comment type="caution">
    <text evidence="4">The sequence shown here is derived from an EMBL/GenBank/DDBJ whole genome shotgun (WGS) entry which is preliminary data.</text>
</comment>
<name>A0A388JW96_CHABU</name>
<dbReference type="Pfam" id="PF00098">
    <property type="entry name" value="zf-CCHC"/>
    <property type="match status" value="1"/>
</dbReference>
<organism evidence="4 5">
    <name type="scientific">Chara braunii</name>
    <name type="common">Braun's stonewort</name>
    <dbReference type="NCBI Taxonomy" id="69332"/>
    <lineage>
        <taxon>Eukaryota</taxon>
        <taxon>Viridiplantae</taxon>
        <taxon>Streptophyta</taxon>
        <taxon>Charophyceae</taxon>
        <taxon>Charales</taxon>
        <taxon>Characeae</taxon>
        <taxon>Chara</taxon>
    </lineage>
</organism>
<dbReference type="PROSITE" id="PS50158">
    <property type="entry name" value="ZF_CCHC"/>
    <property type="match status" value="1"/>
</dbReference>
<keyword evidence="5" id="KW-1185">Reference proteome</keyword>
<feature type="domain" description="CCHC-type" evidence="3">
    <location>
        <begin position="35"/>
        <end position="50"/>
    </location>
</feature>
<accession>A0A388JW96</accession>
<dbReference type="Gramene" id="GBG62043">
    <property type="protein sequence ID" value="GBG62043"/>
    <property type="gene ID" value="CBR_g28519"/>
</dbReference>
<dbReference type="Proteomes" id="UP000265515">
    <property type="component" value="Unassembled WGS sequence"/>
</dbReference>
<keyword evidence="1" id="KW-0862">Zinc</keyword>
<feature type="region of interest" description="Disordered" evidence="2">
    <location>
        <begin position="1"/>
        <end position="87"/>
    </location>
</feature>
<evidence type="ECO:0000313" key="4">
    <source>
        <dbReference type="EMBL" id="GBG62043.1"/>
    </source>
</evidence>
<dbReference type="AlphaFoldDB" id="A0A388JW96"/>
<evidence type="ECO:0000259" key="3">
    <source>
        <dbReference type="PROSITE" id="PS50158"/>
    </source>
</evidence>
<dbReference type="InterPro" id="IPR036875">
    <property type="entry name" value="Znf_CCHC_sf"/>
</dbReference>
<dbReference type="SUPFAM" id="SSF57756">
    <property type="entry name" value="Retrovirus zinc finger-like domains"/>
    <property type="match status" value="1"/>
</dbReference>
<keyword evidence="1" id="KW-0863">Zinc-finger</keyword>
<feature type="compositionally biased region" description="Basic and acidic residues" evidence="2">
    <location>
        <begin position="1"/>
        <end position="24"/>
    </location>
</feature>
<dbReference type="Gene3D" id="4.10.60.10">
    <property type="entry name" value="Zinc finger, CCHC-type"/>
    <property type="match status" value="1"/>
</dbReference>
<dbReference type="EMBL" id="BFEA01000025">
    <property type="protein sequence ID" value="GBG62043.1"/>
    <property type="molecule type" value="Genomic_DNA"/>
</dbReference>
<feature type="region of interest" description="Disordered" evidence="2">
    <location>
        <begin position="214"/>
        <end position="236"/>
    </location>
</feature>
<dbReference type="GO" id="GO:0008270">
    <property type="term" value="F:zinc ion binding"/>
    <property type="evidence" value="ECO:0007669"/>
    <property type="project" value="UniProtKB-KW"/>
</dbReference>
<feature type="compositionally biased region" description="Acidic residues" evidence="2">
    <location>
        <begin position="214"/>
        <end position="229"/>
    </location>
</feature>
<evidence type="ECO:0000256" key="2">
    <source>
        <dbReference type="SAM" id="MobiDB-lite"/>
    </source>
</evidence>
<evidence type="ECO:0000313" key="5">
    <source>
        <dbReference type="Proteomes" id="UP000265515"/>
    </source>
</evidence>
<feature type="compositionally biased region" description="Basic and acidic residues" evidence="2">
    <location>
        <begin position="63"/>
        <end position="76"/>
    </location>
</feature>
<dbReference type="SMART" id="SM00343">
    <property type="entry name" value="ZnF_C2HC"/>
    <property type="match status" value="1"/>
</dbReference>
<keyword evidence="1" id="KW-0479">Metal-binding</keyword>
<reference evidence="4 5" key="1">
    <citation type="journal article" date="2018" name="Cell">
        <title>The Chara Genome: Secondary Complexity and Implications for Plant Terrestrialization.</title>
        <authorList>
            <person name="Nishiyama T."/>
            <person name="Sakayama H."/>
            <person name="Vries J.D."/>
            <person name="Buschmann H."/>
            <person name="Saint-Marcoux D."/>
            <person name="Ullrich K.K."/>
            <person name="Haas F.B."/>
            <person name="Vanderstraeten L."/>
            <person name="Becker D."/>
            <person name="Lang D."/>
            <person name="Vosolsobe S."/>
            <person name="Rombauts S."/>
            <person name="Wilhelmsson P.K.I."/>
            <person name="Janitza P."/>
            <person name="Kern R."/>
            <person name="Heyl A."/>
            <person name="Rumpler F."/>
            <person name="Villalobos L.I.A.C."/>
            <person name="Clay J.M."/>
            <person name="Skokan R."/>
            <person name="Toyoda A."/>
            <person name="Suzuki Y."/>
            <person name="Kagoshima H."/>
            <person name="Schijlen E."/>
            <person name="Tajeshwar N."/>
            <person name="Catarino B."/>
            <person name="Hetherington A.J."/>
            <person name="Saltykova A."/>
            <person name="Bonnot C."/>
            <person name="Breuninger H."/>
            <person name="Symeonidi A."/>
            <person name="Radhakrishnan G.V."/>
            <person name="Van Nieuwerburgh F."/>
            <person name="Deforce D."/>
            <person name="Chang C."/>
            <person name="Karol K.G."/>
            <person name="Hedrich R."/>
            <person name="Ulvskov P."/>
            <person name="Glockner G."/>
            <person name="Delwiche C.F."/>
            <person name="Petrasek J."/>
            <person name="Van de Peer Y."/>
            <person name="Friml J."/>
            <person name="Beilby M."/>
            <person name="Dolan L."/>
            <person name="Kohara Y."/>
            <person name="Sugano S."/>
            <person name="Fujiyama A."/>
            <person name="Delaux P.-M."/>
            <person name="Quint M."/>
            <person name="TheiBen G."/>
            <person name="Hagemann M."/>
            <person name="Harholt J."/>
            <person name="Dunand C."/>
            <person name="Zachgo S."/>
            <person name="Langdale J."/>
            <person name="Maumus F."/>
            <person name="Straeten D.V.D."/>
            <person name="Gould S.B."/>
            <person name="Rensing S.A."/>
        </authorList>
    </citation>
    <scope>NUCLEOTIDE SEQUENCE [LARGE SCALE GENOMIC DNA]</scope>
    <source>
        <strain evidence="4 5">S276</strain>
    </source>
</reference>
<dbReference type="GO" id="GO:0003676">
    <property type="term" value="F:nucleic acid binding"/>
    <property type="evidence" value="ECO:0007669"/>
    <property type="project" value="InterPro"/>
</dbReference>
<evidence type="ECO:0000256" key="1">
    <source>
        <dbReference type="PROSITE-ProRule" id="PRU00047"/>
    </source>
</evidence>
<dbReference type="OrthoDB" id="9997090at2759"/>